<protein>
    <submittedName>
        <fullName evidence="1">Uncharacterized protein</fullName>
    </submittedName>
</protein>
<reference evidence="1" key="1">
    <citation type="submission" date="2020-02" db="EMBL/GenBank/DDBJ databases">
        <authorList>
            <person name="Meier V. D."/>
        </authorList>
    </citation>
    <scope>NUCLEOTIDE SEQUENCE</scope>
    <source>
        <strain evidence="1">AVDCRST_MAG22</strain>
    </source>
</reference>
<dbReference type="EMBL" id="CADCUV010000186">
    <property type="protein sequence ID" value="CAA9437925.1"/>
    <property type="molecule type" value="Genomic_DNA"/>
</dbReference>
<feature type="non-terminal residue" evidence="1">
    <location>
        <position position="1"/>
    </location>
</feature>
<accession>A0A6J4Q9Q2</accession>
<gene>
    <name evidence="1" type="ORF">AVDCRST_MAG22-3825</name>
</gene>
<feature type="non-terminal residue" evidence="1">
    <location>
        <position position="52"/>
    </location>
</feature>
<sequence>WGAVRRRRRAPKAARPSAPALCRGQASAASSITASRCFIGEFTTSRHALPVY</sequence>
<organism evidence="1">
    <name type="scientific">uncultured Rubrobacteraceae bacterium</name>
    <dbReference type="NCBI Taxonomy" id="349277"/>
    <lineage>
        <taxon>Bacteria</taxon>
        <taxon>Bacillati</taxon>
        <taxon>Actinomycetota</taxon>
        <taxon>Rubrobacteria</taxon>
        <taxon>Rubrobacterales</taxon>
        <taxon>Rubrobacteraceae</taxon>
        <taxon>environmental samples</taxon>
    </lineage>
</organism>
<dbReference type="AlphaFoldDB" id="A0A6J4Q9Q2"/>
<proteinExistence type="predicted"/>
<name>A0A6J4Q9Q2_9ACTN</name>
<evidence type="ECO:0000313" key="1">
    <source>
        <dbReference type="EMBL" id="CAA9437925.1"/>
    </source>
</evidence>